<name>A0A059MKV8_9NOCA</name>
<reference evidence="1" key="2">
    <citation type="submission" date="2019-10" db="EMBL/GenBank/DDBJ databases">
        <title>Draft genome sequence of Rhodococcus aetherivorans JCM 14343.</title>
        <authorList>
            <person name="Inoue D."/>
            <person name="Nakazawa M."/>
            <person name="Yamamoto N."/>
            <person name="Sei K."/>
            <person name="Ike M."/>
        </authorList>
    </citation>
    <scope>NUCLEOTIDE SEQUENCE</scope>
    <source>
        <strain evidence="1">JCM 14343</strain>
    </source>
</reference>
<dbReference type="AlphaFoldDB" id="A0A059MKV8"/>
<dbReference type="GeneID" id="83620091"/>
<dbReference type="EMBL" id="CP106982">
    <property type="protein sequence ID" value="UYF95446.1"/>
    <property type="molecule type" value="Genomic_DNA"/>
</dbReference>
<accession>A0A0F6VLH0</accession>
<accession>N1M5X1</accession>
<evidence type="ECO:0000313" key="1">
    <source>
        <dbReference type="EMBL" id="GES36859.1"/>
    </source>
</evidence>
<dbReference type="RefSeq" id="WP_006939756.1">
    <property type="nucleotide sequence ID" value="NZ_BAAAYP010000020.1"/>
</dbReference>
<proteinExistence type="predicted"/>
<protein>
    <submittedName>
        <fullName evidence="2">Uncharacterized protein</fullName>
    </submittedName>
</protein>
<gene>
    <name evidence="2" type="ORF">OCS65_06700</name>
    <name evidence="1" type="ORF">RAJCM14343_2113</name>
</gene>
<evidence type="ECO:0000313" key="4">
    <source>
        <dbReference type="Proteomes" id="UP001163947"/>
    </source>
</evidence>
<evidence type="ECO:0000313" key="2">
    <source>
        <dbReference type="EMBL" id="UYF95446.1"/>
    </source>
</evidence>
<reference evidence="1 3" key="1">
    <citation type="journal article" date="2018" name="Biodegradation">
        <title>1,4-Dioxane degradation characteristics of Rhodococcus aetherivorans JCM 14343.</title>
        <authorList>
            <person name="Inoue D."/>
            <person name="Tsunoda T."/>
            <person name="Yamamoto N."/>
            <person name="Ike M."/>
            <person name="Sei K."/>
        </authorList>
    </citation>
    <scope>NUCLEOTIDE SEQUENCE [LARGE SCALE GENOMIC DNA]</scope>
    <source>
        <strain evidence="1 3">JCM 14343</strain>
    </source>
</reference>
<dbReference type="EMBL" id="BLAH01000076">
    <property type="protein sequence ID" value="GES36859.1"/>
    <property type="molecule type" value="Genomic_DNA"/>
</dbReference>
<evidence type="ECO:0000313" key="3">
    <source>
        <dbReference type="Proteomes" id="UP000325466"/>
    </source>
</evidence>
<dbReference type="KEGG" id="rav:AAT18_21580"/>
<accession>A0A059MKV8</accession>
<keyword evidence="3" id="KW-1185">Reference proteome</keyword>
<sequence>MSTPELARHASRLRADLHVFDRRIKELSEEFGRIDRHSHGDSAEAALLEILDLLADARLDLRSVDKHLETAVRHAENLH</sequence>
<dbReference type="Proteomes" id="UP001163947">
    <property type="component" value="Chromosome"/>
</dbReference>
<reference evidence="2" key="3">
    <citation type="submission" date="2022-09" db="EMBL/GenBank/DDBJ databases">
        <title>The genome sequence of Rhodococcus aetherivorans N1.</title>
        <authorList>
            <person name="Jiang W."/>
        </authorList>
    </citation>
    <scope>NUCLEOTIDE SEQUENCE</scope>
    <source>
        <strain evidence="2">N1</strain>
    </source>
</reference>
<organism evidence="2 4">
    <name type="scientific">Rhodococcus aetherivorans</name>
    <dbReference type="NCBI Taxonomy" id="191292"/>
    <lineage>
        <taxon>Bacteria</taxon>
        <taxon>Bacillati</taxon>
        <taxon>Actinomycetota</taxon>
        <taxon>Actinomycetes</taxon>
        <taxon>Mycobacteriales</taxon>
        <taxon>Nocardiaceae</taxon>
        <taxon>Rhodococcus</taxon>
    </lineage>
</organism>
<dbReference type="Proteomes" id="UP000325466">
    <property type="component" value="Unassembled WGS sequence"/>
</dbReference>